<dbReference type="EMBL" id="QSLA01000017">
    <property type="protein sequence ID" value="RHF05538.1"/>
    <property type="molecule type" value="Genomic_DNA"/>
</dbReference>
<comment type="caution">
    <text evidence="1">The sequence shown here is derived from an EMBL/GenBank/DDBJ whole genome shotgun (WGS) entry which is preliminary data.</text>
</comment>
<sequence>MQFNPVVLSVEMPVCKIFVTKIQKTGRIWTNYTKKQKAKIKKRASSLEPLASCKKSLKAFLFLLTSNCYPKINLSFYP</sequence>
<dbReference type="Proteomes" id="UP000283538">
    <property type="component" value="Unassembled WGS sequence"/>
</dbReference>
<dbReference type="AlphaFoldDB" id="A0A414M6P5"/>
<organism evidence="1 2">
    <name type="scientific">Bacteroides eggerthii</name>
    <dbReference type="NCBI Taxonomy" id="28111"/>
    <lineage>
        <taxon>Bacteria</taxon>
        <taxon>Pseudomonadati</taxon>
        <taxon>Bacteroidota</taxon>
        <taxon>Bacteroidia</taxon>
        <taxon>Bacteroidales</taxon>
        <taxon>Bacteroidaceae</taxon>
        <taxon>Bacteroides</taxon>
    </lineage>
</organism>
<evidence type="ECO:0000313" key="2">
    <source>
        <dbReference type="Proteomes" id="UP000283538"/>
    </source>
</evidence>
<protein>
    <submittedName>
        <fullName evidence="1">Uncharacterized protein</fullName>
    </submittedName>
</protein>
<reference evidence="1 2" key="1">
    <citation type="submission" date="2018-08" db="EMBL/GenBank/DDBJ databases">
        <title>A genome reference for cultivated species of the human gut microbiota.</title>
        <authorList>
            <person name="Zou Y."/>
            <person name="Xue W."/>
            <person name="Luo G."/>
        </authorList>
    </citation>
    <scope>NUCLEOTIDE SEQUENCE [LARGE SCALE GENOMIC DNA]</scope>
    <source>
        <strain evidence="1 2">AM26-26AC</strain>
    </source>
</reference>
<proteinExistence type="predicted"/>
<name>A0A414M6P5_9BACE</name>
<accession>A0A414M6P5</accession>
<evidence type="ECO:0000313" key="1">
    <source>
        <dbReference type="EMBL" id="RHF05538.1"/>
    </source>
</evidence>
<gene>
    <name evidence="1" type="ORF">DW701_14000</name>
</gene>